<keyword evidence="5" id="KW-0460">Magnesium</keyword>
<dbReference type="RefSeq" id="XP_021295891.1">
    <property type="nucleotide sequence ID" value="XM_021440216.1"/>
</dbReference>
<accession>A0A6J1B9H2</accession>
<reference evidence="10" key="1">
    <citation type="submission" date="2025-08" db="UniProtKB">
        <authorList>
            <consortium name="RefSeq"/>
        </authorList>
    </citation>
    <scope>IDENTIFICATION</scope>
    <source>
        <tissue evidence="10">Leaf</tissue>
    </source>
</reference>
<name>A0A6J1B9H2_9ROSI</name>
<sequence>MAPASQSLSHPKPISLQEEQRRSANYHPSIWDPSVIKSFTTPYTYEFHNTKLEELKQKADKLFASTKDTAALLKLIDSLRRLGVAYHFDKQIEEALTQLHVDQNVSINDLSTAALYFRLLREHGYPVSADVFKKFKGGDGEFMDSLNRDVEGLLCLDEASFLGVQGEKILEQAKGFASESLKTLIGKLDKNKAKHVQQSLEVPLYWRMERIEARNFIDSYQTDNAKSSVLLELAKLDYNLIQSTYQQELKELAEWWGELNFKEKLSFSRDRLMEIYFWATGLSFEPQYSKCRICFTKYACLATVVDDIYDIYGSLDELESFTKAVIGWDVKAVEELPEYMRVMFSAMSKFTNELAEGTLRDHGLDVLPYIQEQWAILCRAHITEARWFYGGHTPTFDEYIQNGWISIGSLGGLVLLCFVEADSIVEQFPHCIKDYSQLFYWSSLITRLSDDLGTSKAEMERGDIPKAVQSYMIEKGVSEEEARDHVKNLISDSWKKINEEITDNTFPKVIVNLSKNMARTAQCMYQHGDGVGTSTGVTKDCIVSSILKPISIKNMD</sequence>
<dbReference type="Pfam" id="PF01397">
    <property type="entry name" value="Terpene_synth"/>
    <property type="match status" value="1"/>
</dbReference>
<dbReference type="EC" id="4.2.3.13" evidence="3"/>
<feature type="domain" description="Terpene synthase N-terminal" evidence="7">
    <location>
        <begin position="31"/>
        <end position="200"/>
    </location>
</feature>
<dbReference type="InterPro" id="IPR008930">
    <property type="entry name" value="Terpenoid_cyclase/PrenylTrfase"/>
</dbReference>
<dbReference type="PANTHER" id="PTHR31225">
    <property type="entry name" value="OS04G0344100 PROTEIN-RELATED"/>
    <property type="match status" value="1"/>
</dbReference>
<dbReference type="InterPro" id="IPR008949">
    <property type="entry name" value="Isoprenoid_synthase_dom_sf"/>
</dbReference>
<dbReference type="InterPro" id="IPR036965">
    <property type="entry name" value="Terpene_synth_N_sf"/>
</dbReference>
<evidence type="ECO:0000256" key="1">
    <source>
        <dbReference type="ARBA" id="ARBA00001946"/>
    </source>
</evidence>
<dbReference type="GO" id="GO:0000287">
    <property type="term" value="F:magnesium ion binding"/>
    <property type="evidence" value="ECO:0007669"/>
    <property type="project" value="InterPro"/>
</dbReference>
<dbReference type="SUPFAM" id="SSF48576">
    <property type="entry name" value="Terpenoid synthases"/>
    <property type="match status" value="1"/>
</dbReference>
<keyword evidence="6" id="KW-0456">Lyase</keyword>
<protein>
    <recommendedName>
        <fullName evidence="3">(+)-delta-cadinene synthase</fullName>
        <ecNumber evidence="3">4.2.3.13</ecNumber>
    </recommendedName>
</protein>
<evidence type="ECO:0000259" key="7">
    <source>
        <dbReference type="Pfam" id="PF01397"/>
    </source>
</evidence>
<dbReference type="FunFam" id="1.50.10.130:FF:000001">
    <property type="entry name" value="Isoprene synthase, chloroplastic"/>
    <property type="match status" value="1"/>
</dbReference>
<dbReference type="InterPro" id="IPR050148">
    <property type="entry name" value="Terpene_synthase-like"/>
</dbReference>
<evidence type="ECO:0000256" key="6">
    <source>
        <dbReference type="ARBA" id="ARBA00023239"/>
    </source>
</evidence>
<proteinExistence type="predicted"/>
<comment type="function">
    <text evidence="2">Responsible for the cyclization of trans,trans-farnesyl diphosphate (FPP) to (+)-delta cadinene.</text>
</comment>
<dbReference type="GeneID" id="110425328"/>
<dbReference type="GO" id="GO:0016102">
    <property type="term" value="P:diterpenoid biosynthetic process"/>
    <property type="evidence" value="ECO:0007669"/>
    <property type="project" value="InterPro"/>
</dbReference>
<dbReference type="SFLD" id="SFLDG01019">
    <property type="entry name" value="Terpene_Cyclase_Like_1_C_Termi"/>
    <property type="match status" value="1"/>
</dbReference>
<dbReference type="InterPro" id="IPR005630">
    <property type="entry name" value="Terpene_synthase_metal-bd"/>
</dbReference>
<dbReference type="Proteomes" id="UP000504621">
    <property type="component" value="Unplaced"/>
</dbReference>
<dbReference type="CDD" id="cd00684">
    <property type="entry name" value="Terpene_cyclase_plant_C1"/>
    <property type="match status" value="1"/>
</dbReference>
<dbReference type="SFLD" id="SFLDS00005">
    <property type="entry name" value="Isoprenoid_Synthase_Type_I"/>
    <property type="match status" value="1"/>
</dbReference>
<dbReference type="OrthoDB" id="1936865at2759"/>
<dbReference type="GO" id="GO:0047461">
    <property type="term" value="F:(+)-delta-cadinene synthase activity"/>
    <property type="evidence" value="ECO:0007669"/>
    <property type="project" value="UniProtKB-EC"/>
</dbReference>
<gene>
    <name evidence="10" type="primary">LOC110425328</name>
</gene>
<keyword evidence="4" id="KW-0479">Metal-binding</keyword>
<evidence type="ECO:0000259" key="8">
    <source>
        <dbReference type="Pfam" id="PF03936"/>
    </source>
</evidence>
<dbReference type="Pfam" id="PF03936">
    <property type="entry name" value="Terpene_synth_C"/>
    <property type="match status" value="1"/>
</dbReference>
<evidence type="ECO:0000256" key="3">
    <source>
        <dbReference type="ARBA" id="ARBA00013103"/>
    </source>
</evidence>
<evidence type="ECO:0000256" key="5">
    <source>
        <dbReference type="ARBA" id="ARBA00022842"/>
    </source>
</evidence>
<dbReference type="FunFam" id="1.10.600.10:FF:000007">
    <property type="entry name" value="Isoprene synthase, chloroplastic"/>
    <property type="match status" value="1"/>
</dbReference>
<keyword evidence="9" id="KW-1185">Reference proteome</keyword>
<evidence type="ECO:0000256" key="2">
    <source>
        <dbReference type="ARBA" id="ARBA00002383"/>
    </source>
</evidence>
<feature type="domain" description="Terpene synthase metal-binding" evidence="8">
    <location>
        <begin position="258"/>
        <end position="496"/>
    </location>
</feature>
<dbReference type="Gene3D" id="1.50.10.130">
    <property type="entry name" value="Terpene synthase, N-terminal domain"/>
    <property type="match status" value="1"/>
</dbReference>
<evidence type="ECO:0000313" key="10">
    <source>
        <dbReference type="RefSeq" id="XP_021295891.1"/>
    </source>
</evidence>
<dbReference type="InterPro" id="IPR034741">
    <property type="entry name" value="Terpene_cyclase-like_1_C"/>
</dbReference>
<dbReference type="Gene3D" id="1.10.600.10">
    <property type="entry name" value="Farnesyl Diphosphate Synthase"/>
    <property type="match status" value="1"/>
</dbReference>
<evidence type="ECO:0000256" key="4">
    <source>
        <dbReference type="ARBA" id="ARBA00022723"/>
    </source>
</evidence>
<evidence type="ECO:0000313" key="9">
    <source>
        <dbReference type="Proteomes" id="UP000504621"/>
    </source>
</evidence>
<organism evidence="9 10">
    <name type="scientific">Herrania umbratica</name>
    <dbReference type="NCBI Taxonomy" id="108875"/>
    <lineage>
        <taxon>Eukaryota</taxon>
        <taxon>Viridiplantae</taxon>
        <taxon>Streptophyta</taxon>
        <taxon>Embryophyta</taxon>
        <taxon>Tracheophyta</taxon>
        <taxon>Spermatophyta</taxon>
        <taxon>Magnoliopsida</taxon>
        <taxon>eudicotyledons</taxon>
        <taxon>Gunneridae</taxon>
        <taxon>Pentapetalae</taxon>
        <taxon>rosids</taxon>
        <taxon>malvids</taxon>
        <taxon>Malvales</taxon>
        <taxon>Malvaceae</taxon>
        <taxon>Byttnerioideae</taxon>
        <taxon>Herrania</taxon>
    </lineage>
</organism>
<dbReference type="PANTHER" id="PTHR31225:SF98">
    <property type="entry name" value="TERPENE SYNTHASE 9-RELATED"/>
    <property type="match status" value="1"/>
</dbReference>
<dbReference type="AlphaFoldDB" id="A0A6J1B9H2"/>
<dbReference type="InterPro" id="IPR044814">
    <property type="entry name" value="Terpene_cyclase_plant_C1"/>
</dbReference>
<comment type="cofactor">
    <cofactor evidence="1">
        <name>Mg(2+)</name>
        <dbReference type="ChEBI" id="CHEBI:18420"/>
    </cofactor>
</comment>
<dbReference type="InterPro" id="IPR001906">
    <property type="entry name" value="Terpene_synth_N"/>
</dbReference>
<dbReference type="SUPFAM" id="SSF48239">
    <property type="entry name" value="Terpenoid cyclases/Protein prenyltransferases"/>
    <property type="match status" value="1"/>
</dbReference>